<protein>
    <submittedName>
        <fullName evidence="2">Uncharacterized protein</fullName>
    </submittedName>
</protein>
<feature type="region of interest" description="Disordered" evidence="1">
    <location>
        <begin position="220"/>
        <end position="253"/>
    </location>
</feature>
<reference evidence="2 3" key="1">
    <citation type="submission" date="2019-01" db="EMBL/GenBank/DDBJ databases">
        <title>Nuclear Genome Assembly of the Microalgal Biofuel strain Nannochloropsis salina CCMP1776.</title>
        <authorList>
            <person name="Hovde B."/>
        </authorList>
    </citation>
    <scope>NUCLEOTIDE SEQUENCE [LARGE SCALE GENOMIC DNA]</scope>
    <source>
        <strain evidence="2 3">CCMP1776</strain>
    </source>
</reference>
<dbReference type="OrthoDB" id="642895at2759"/>
<dbReference type="Proteomes" id="UP000355283">
    <property type="component" value="Unassembled WGS sequence"/>
</dbReference>
<gene>
    <name evidence="2" type="ORF">NSK_005101</name>
</gene>
<dbReference type="GO" id="GO:0008017">
    <property type="term" value="F:microtubule binding"/>
    <property type="evidence" value="ECO:0007669"/>
    <property type="project" value="InterPro"/>
</dbReference>
<feature type="compositionally biased region" description="Polar residues" evidence="1">
    <location>
        <begin position="235"/>
        <end position="244"/>
    </location>
</feature>
<organism evidence="2 3">
    <name type="scientific">Nannochloropsis salina CCMP1776</name>
    <dbReference type="NCBI Taxonomy" id="1027361"/>
    <lineage>
        <taxon>Eukaryota</taxon>
        <taxon>Sar</taxon>
        <taxon>Stramenopiles</taxon>
        <taxon>Ochrophyta</taxon>
        <taxon>Eustigmatophyceae</taxon>
        <taxon>Eustigmatales</taxon>
        <taxon>Monodopsidaceae</taxon>
        <taxon>Microchloropsis</taxon>
        <taxon>Microchloropsis salina</taxon>
    </lineage>
</organism>
<accession>A0A4D9CYB3</accession>
<dbReference type="PANTHER" id="PTHR19321:SF41">
    <property type="entry name" value="FASCETTO-RELATED"/>
    <property type="match status" value="1"/>
</dbReference>
<dbReference type="Gene3D" id="1.20.58.1520">
    <property type="match status" value="1"/>
</dbReference>
<name>A0A4D9CYB3_9STRA</name>
<feature type="region of interest" description="Disordered" evidence="1">
    <location>
        <begin position="118"/>
        <end position="208"/>
    </location>
</feature>
<feature type="compositionally biased region" description="Gly residues" evidence="1">
    <location>
        <begin position="134"/>
        <end position="153"/>
    </location>
</feature>
<dbReference type="GO" id="GO:0005819">
    <property type="term" value="C:spindle"/>
    <property type="evidence" value="ECO:0007669"/>
    <property type="project" value="TreeGrafter"/>
</dbReference>
<dbReference type="GO" id="GO:0000226">
    <property type="term" value="P:microtubule cytoskeleton organization"/>
    <property type="evidence" value="ECO:0007669"/>
    <property type="project" value="InterPro"/>
</dbReference>
<dbReference type="PANTHER" id="PTHR19321">
    <property type="entry name" value="PROTEIN REGULATOR OF CYTOKINESIS 1 PRC1-RELATED"/>
    <property type="match status" value="1"/>
</dbReference>
<keyword evidence="3" id="KW-1185">Reference proteome</keyword>
<dbReference type="GO" id="GO:0005737">
    <property type="term" value="C:cytoplasm"/>
    <property type="evidence" value="ECO:0007669"/>
    <property type="project" value="TreeGrafter"/>
</dbReference>
<dbReference type="EMBL" id="SDOX01000021">
    <property type="protein sequence ID" value="TFJ84006.1"/>
    <property type="molecule type" value="Genomic_DNA"/>
</dbReference>
<comment type="caution">
    <text evidence="2">The sequence shown here is derived from an EMBL/GenBank/DDBJ whole genome shotgun (WGS) entry which is preliminary data.</text>
</comment>
<dbReference type="InterPro" id="IPR007145">
    <property type="entry name" value="MAP65_Ase1_PRC1"/>
</dbReference>
<evidence type="ECO:0000313" key="3">
    <source>
        <dbReference type="Proteomes" id="UP000355283"/>
    </source>
</evidence>
<evidence type="ECO:0000256" key="1">
    <source>
        <dbReference type="SAM" id="MobiDB-lite"/>
    </source>
</evidence>
<sequence>MDRLEVLRPILKLIWKREEFLRERTEMEELQKNSKARLTDRGGKRIEELMRIEKMDKHVKKDLPILTERLRKRLLEWEKAPEEGNGAPFLYQGTPYLETMEAEEDAWVRHREAQRLEKEQKKKEELERYRDSHGGPGGGVGGGREGGREGGGNLLPRASLMGSGVKTPGKKAGSVLPLSARKGEGGRGGGGVTPSKVRGGERGGLKTPVAAVRRNVAAATAATGAASGAGDENLSVCSGTFSELSSSSSSSFA</sequence>
<proteinExistence type="predicted"/>
<feature type="compositionally biased region" description="Basic and acidic residues" evidence="1">
    <location>
        <begin position="118"/>
        <end position="133"/>
    </location>
</feature>
<feature type="compositionally biased region" description="Low complexity" evidence="1">
    <location>
        <begin position="220"/>
        <end position="230"/>
    </location>
</feature>
<evidence type="ECO:0000313" key="2">
    <source>
        <dbReference type="EMBL" id="TFJ84006.1"/>
    </source>
</evidence>
<dbReference type="Pfam" id="PF03999">
    <property type="entry name" value="MAP65_ASE1"/>
    <property type="match status" value="1"/>
</dbReference>
<dbReference type="AlphaFoldDB" id="A0A4D9CYB3"/>